<dbReference type="GO" id="GO:0008270">
    <property type="term" value="F:zinc ion binding"/>
    <property type="evidence" value="ECO:0007669"/>
    <property type="project" value="UniProtKB-KW"/>
</dbReference>
<dbReference type="InterPro" id="IPR013087">
    <property type="entry name" value="Znf_C2H2_type"/>
</dbReference>
<comment type="caution">
    <text evidence="4">The sequence shown here is derived from an EMBL/GenBank/DDBJ whole genome shotgun (WGS) entry which is preliminary data.</text>
</comment>
<feature type="domain" description="C2H2-type" evidence="3">
    <location>
        <begin position="140"/>
        <end position="167"/>
    </location>
</feature>
<name>A0A834IRI5_RHYFE</name>
<dbReference type="EMBL" id="JAACXV010000063">
    <property type="protein sequence ID" value="KAF7284975.1"/>
    <property type="molecule type" value="Genomic_DNA"/>
</dbReference>
<dbReference type="PROSITE" id="PS50157">
    <property type="entry name" value="ZINC_FINGER_C2H2_2"/>
    <property type="match status" value="1"/>
</dbReference>
<reference evidence="4" key="1">
    <citation type="submission" date="2020-08" db="EMBL/GenBank/DDBJ databases">
        <title>Genome sequencing and assembly of the red palm weevil Rhynchophorus ferrugineus.</title>
        <authorList>
            <person name="Dias G.B."/>
            <person name="Bergman C.M."/>
            <person name="Manee M."/>
        </authorList>
    </citation>
    <scope>NUCLEOTIDE SEQUENCE</scope>
    <source>
        <strain evidence="4">AA-2017</strain>
        <tissue evidence="4">Whole larva</tissue>
    </source>
</reference>
<keyword evidence="1" id="KW-0862">Zinc</keyword>
<gene>
    <name evidence="4" type="ORF">GWI33_012756</name>
</gene>
<accession>A0A834IRI5</accession>
<protein>
    <recommendedName>
        <fullName evidence="3">C2H2-type domain-containing protein</fullName>
    </recommendedName>
</protein>
<evidence type="ECO:0000256" key="1">
    <source>
        <dbReference type="PROSITE-ProRule" id="PRU00042"/>
    </source>
</evidence>
<proteinExistence type="predicted"/>
<evidence type="ECO:0000313" key="5">
    <source>
        <dbReference type="Proteomes" id="UP000625711"/>
    </source>
</evidence>
<keyword evidence="5" id="KW-1185">Reference proteome</keyword>
<evidence type="ECO:0000313" key="4">
    <source>
        <dbReference type="EMBL" id="KAF7284975.1"/>
    </source>
</evidence>
<evidence type="ECO:0000259" key="3">
    <source>
        <dbReference type="PROSITE" id="PS50157"/>
    </source>
</evidence>
<organism evidence="4 5">
    <name type="scientific">Rhynchophorus ferrugineus</name>
    <name type="common">Red palm weevil</name>
    <name type="synonym">Curculio ferrugineus</name>
    <dbReference type="NCBI Taxonomy" id="354439"/>
    <lineage>
        <taxon>Eukaryota</taxon>
        <taxon>Metazoa</taxon>
        <taxon>Ecdysozoa</taxon>
        <taxon>Arthropoda</taxon>
        <taxon>Hexapoda</taxon>
        <taxon>Insecta</taxon>
        <taxon>Pterygota</taxon>
        <taxon>Neoptera</taxon>
        <taxon>Endopterygota</taxon>
        <taxon>Coleoptera</taxon>
        <taxon>Polyphaga</taxon>
        <taxon>Cucujiformia</taxon>
        <taxon>Curculionidae</taxon>
        <taxon>Dryophthorinae</taxon>
        <taxon>Rhynchophorus</taxon>
    </lineage>
</organism>
<sequence>MFLGNLIETNGDSLTPKPTRLEKFGVLQHFRTKDGCLKFRREVRLKCPFPNCPYIGKKDAHLKLHIANGHKGSSPAIHLSDLHETLQTPEESGEPPEVRVQQESHVPVSRMFLAIPLSVPPQHPHQAETPSENTQRSDRFSCVNCPKHYKNRRHLLNHMKRECGKEPQIVKVILSVLAATKPIS</sequence>
<keyword evidence="1" id="KW-0863">Zinc-finger</keyword>
<feature type="region of interest" description="Disordered" evidence="2">
    <location>
        <begin position="119"/>
        <end position="139"/>
    </location>
</feature>
<dbReference type="Proteomes" id="UP000625711">
    <property type="component" value="Unassembled WGS sequence"/>
</dbReference>
<keyword evidence="1" id="KW-0479">Metal-binding</keyword>
<evidence type="ECO:0000256" key="2">
    <source>
        <dbReference type="SAM" id="MobiDB-lite"/>
    </source>
</evidence>
<dbReference type="AlphaFoldDB" id="A0A834IRI5"/>